<dbReference type="EMBL" id="AFYH01160851">
    <property type="status" value="NOT_ANNOTATED_CDS"/>
    <property type="molecule type" value="Genomic_DNA"/>
</dbReference>
<dbReference type="PANTHER" id="PTHR11289:SF0">
    <property type="entry name" value="BREAST CANCER TYPE 2 SUSCEPTIBILITY PROTEIN"/>
    <property type="match status" value="1"/>
</dbReference>
<dbReference type="Gene3D" id="6.10.70.10">
    <property type="match status" value="1"/>
</dbReference>
<name>H3AGP4_LATCH</name>
<dbReference type="InterPro" id="IPR015188">
    <property type="entry name" value="BRCA2_OB_3"/>
</dbReference>
<dbReference type="Pfam" id="PF22687">
    <property type="entry name" value="BRCA2_TR2"/>
    <property type="match status" value="1"/>
</dbReference>
<organism evidence="4 5">
    <name type="scientific">Latimeria chalumnae</name>
    <name type="common">Coelacanth</name>
    <dbReference type="NCBI Taxonomy" id="7897"/>
    <lineage>
        <taxon>Eukaryota</taxon>
        <taxon>Metazoa</taxon>
        <taxon>Chordata</taxon>
        <taxon>Craniata</taxon>
        <taxon>Vertebrata</taxon>
        <taxon>Euteleostomi</taxon>
        <taxon>Coelacanthiformes</taxon>
        <taxon>Coelacanthidae</taxon>
        <taxon>Latimeria</taxon>
    </lineage>
</organism>
<dbReference type="SUPFAM" id="SSF81872">
    <property type="entry name" value="BRCA2 helical domain"/>
    <property type="match status" value="1"/>
</dbReference>
<dbReference type="InterPro" id="IPR015252">
    <property type="entry name" value="BRCA2_hlx"/>
</dbReference>
<dbReference type="STRING" id="7897.ENSLACP00000008815"/>
<evidence type="ECO:0000256" key="2">
    <source>
        <dbReference type="SAM" id="MobiDB-lite"/>
    </source>
</evidence>
<evidence type="ECO:0000259" key="3">
    <source>
        <dbReference type="SMART" id="SM01341"/>
    </source>
</evidence>
<dbReference type="Pfam" id="PF09103">
    <property type="entry name" value="BRCA-2_OB1"/>
    <property type="match status" value="1"/>
</dbReference>
<dbReference type="GO" id="GO:0005634">
    <property type="term" value="C:nucleus"/>
    <property type="evidence" value="ECO:0007669"/>
    <property type="project" value="TreeGrafter"/>
</dbReference>
<dbReference type="InterPro" id="IPR048262">
    <property type="entry name" value="BRCA2_OB_2_dom"/>
</dbReference>
<dbReference type="SUPFAM" id="SSF50249">
    <property type="entry name" value="Nucleic acid-binding proteins"/>
    <property type="match status" value="3"/>
</dbReference>
<feature type="region of interest" description="Disordered" evidence="2">
    <location>
        <begin position="115"/>
        <end position="164"/>
    </location>
</feature>
<dbReference type="CDD" id="cd04494">
    <property type="entry name" value="BRCA2DBD_OB2"/>
    <property type="match status" value="1"/>
</dbReference>
<dbReference type="SUPFAM" id="SSF81878">
    <property type="entry name" value="BRCA2 tower domain"/>
    <property type="match status" value="1"/>
</dbReference>
<dbReference type="Pfam" id="PF21318">
    <property type="entry name" value="BRCA2DBD_OB2"/>
    <property type="match status" value="1"/>
</dbReference>
<feature type="compositionally biased region" description="Polar residues" evidence="2">
    <location>
        <begin position="115"/>
        <end position="125"/>
    </location>
</feature>
<reference evidence="4" key="3">
    <citation type="submission" date="2025-09" db="UniProtKB">
        <authorList>
            <consortium name="Ensembl"/>
        </authorList>
    </citation>
    <scope>IDENTIFICATION</scope>
</reference>
<dbReference type="InterPro" id="IPR015525">
    <property type="entry name" value="BRCA2"/>
</dbReference>
<protein>
    <recommendedName>
        <fullName evidence="3">Tower domain-containing protein</fullName>
    </recommendedName>
</protein>
<dbReference type="GO" id="GO:0000724">
    <property type="term" value="P:double-strand break repair via homologous recombination"/>
    <property type="evidence" value="ECO:0007669"/>
    <property type="project" value="InterPro"/>
</dbReference>
<dbReference type="InterPro" id="IPR012340">
    <property type="entry name" value="NA-bd_OB-fold"/>
</dbReference>
<dbReference type="FunFam" id="2.40.50.140:FF:000205">
    <property type="entry name" value="Breast cancer susceptibility protein 2"/>
    <property type="match status" value="1"/>
</dbReference>
<dbReference type="SMART" id="SM01341">
    <property type="entry name" value="Tower"/>
    <property type="match status" value="1"/>
</dbReference>
<evidence type="ECO:0000256" key="1">
    <source>
        <dbReference type="SAM" id="Coils"/>
    </source>
</evidence>
<feature type="region of interest" description="Disordered" evidence="2">
    <location>
        <begin position="1216"/>
        <end position="1245"/>
    </location>
</feature>
<keyword evidence="1" id="KW-0175">Coiled coil</keyword>
<evidence type="ECO:0000313" key="4">
    <source>
        <dbReference type="Ensembl" id="ENSLACP00000008815.1"/>
    </source>
</evidence>
<dbReference type="PANTHER" id="PTHR11289">
    <property type="entry name" value="BREAST CANCER TYPE 2 SUSCEPTIBILITY PROTEIN BRCA2"/>
    <property type="match status" value="1"/>
</dbReference>
<feature type="domain" description="Tower" evidence="3">
    <location>
        <begin position="592"/>
        <end position="633"/>
    </location>
</feature>
<dbReference type="Gene3D" id="2.40.50.140">
    <property type="entry name" value="Nucleic acid-binding proteins"/>
    <property type="match status" value="3"/>
</dbReference>
<dbReference type="HOGENOM" id="CLU_008211_0_0_1"/>
<dbReference type="CDD" id="cd04493">
    <property type="entry name" value="BRCA2DBD_OB1"/>
    <property type="match status" value="1"/>
</dbReference>
<feature type="compositionally biased region" description="Polar residues" evidence="2">
    <location>
        <begin position="1222"/>
        <end position="1231"/>
    </location>
</feature>
<feature type="coiled-coil region" evidence="1">
    <location>
        <begin position="602"/>
        <end position="629"/>
    </location>
</feature>
<dbReference type="OMA" id="MEWEAVE"/>
<dbReference type="Proteomes" id="UP000008672">
    <property type="component" value="Unassembled WGS sequence"/>
</dbReference>
<reference evidence="4" key="2">
    <citation type="submission" date="2025-08" db="UniProtKB">
        <authorList>
            <consortium name="Ensembl"/>
        </authorList>
    </citation>
    <scope>IDENTIFICATION</scope>
</reference>
<dbReference type="GO" id="GO:0006355">
    <property type="term" value="P:regulation of DNA-templated transcription"/>
    <property type="evidence" value="ECO:0007669"/>
    <property type="project" value="TreeGrafter"/>
</dbReference>
<reference evidence="5" key="1">
    <citation type="submission" date="2011-08" db="EMBL/GenBank/DDBJ databases">
        <title>The draft genome of Latimeria chalumnae.</title>
        <authorList>
            <person name="Di Palma F."/>
            <person name="Alfoldi J."/>
            <person name="Johnson J."/>
            <person name="Berlin A."/>
            <person name="Gnerre S."/>
            <person name="Jaffe D."/>
            <person name="MacCallum I."/>
            <person name="Young S."/>
            <person name="Walker B.J."/>
            <person name="Lander E."/>
            <person name="Lindblad-Toh K."/>
        </authorList>
    </citation>
    <scope>NUCLEOTIDE SEQUENCE [LARGE SCALE GENOMIC DNA]</scope>
    <source>
        <strain evidence="5">Wild caught</strain>
    </source>
</reference>
<dbReference type="EMBL" id="AFYH01160853">
    <property type="status" value="NOT_ANNOTATED_CDS"/>
    <property type="molecule type" value="Genomic_DNA"/>
</dbReference>
<accession>H3AGP4</accession>
<dbReference type="Pfam" id="PF09169">
    <property type="entry name" value="BRCA-2_helical"/>
    <property type="match status" value="1"/>
</dbReference>
<sequence length="1245" mass="139593">MEWEAVESVKALMRDDELTDAGLDASKDSLNRACRRQSGGNFRARKRMRLEQVSADEPPVKRQLLAEFDRTVENGHKSLQKPLICTPNGTLKDRRKFMYSVPLKPVVCGPWSNNSKTGQQVTKPSITLPGRGVETFQPKNHIAPSPVYDPPSNRRGPVFAPPFHGATFRGLQKPSASHTSSKTAKTFVPPFKMKASASHTVHFSSKVINTCEKILENLVYLKPSLASCNIFQSLEEMTANLQCARDLQEMRLRKKQRQNIRPQPGSLYLAKTSGVARVSLKAATGNQCPSSYSTEQLYVHGVGKSTLKVRSENAESFQFSCSDYFGKDVLLAGNGLKLADGGWLIPSDKGMVGKEEFYRALCDTPGVAPKLISESWVYNHYRWIVWKLAAMEAAFPKEFGNRCLTPERVLLQLKYRYDIEVDKCRRSTVKKIMERDDTAAKTLVLCISKLISVEDRFKQTKNKNEKGAEEARKEAVAGVIETTDGWYGIKVLLDPPLTVLVQRGRLSVGCKIITHGAEIIGSQDACTPLEAPECLMLKISANSTRPACWSAKLGFHRDPRPFPLPLASLFNDGGLVGCVDVVVVRLYPIQWMEKKSDGIFVFRNDRAEEREAQRQVENQQRKMESLFAKIQTEFEQKYEAKSKRRGQKAQKFSKQEIQALQDGAELNEAIENSMDPGYFEACLREEQLKVLHGHRQMLNEKKQAEFQAEFKKALESAEQEGKSCCKRGVTPVWKLRIVDYRKPSAAEYILNIWRPLADLHSLLKEGNRYRIYQLLASQSKGRTTTADIQLTATKKTQYQQFQSFPELISELYSPRKAVKFNMLMDPTFRPAYAEVDLVGYTISIEGKPGVAPVVYLSDESHNFVAIKVWTALNQLAVEDIVKPFSLIAASNLQWRSDSRSIIPMLYAGDLSIFSSNPKEGHLQEAFNQRRTAIQENISGTYLPPEKKNLHQESYKSCQYNTLNVLMNGNIHTQSPVLSRVHMGTSCAFLFLLPSPYPESKHTSPLITMKAGVKSMTFPGSAKLMPQASENQELDTPKNRKKKAALDYLCRIPSPPALTPIRSFVSSSLQKAFHPPRSCVKLQSGENPVVPTVGNNAVLGIQSKKDEGPAAFNEEDSVADEELAMINTQAFLVGLRRDKRPSLLDKTASLKGHVPSERFLEEKLLSVLKEQASSNSERNATSLENKSCDKSRTCVKPCEHSNDSIAEETSEIIPGCHGGESAVENQSKNSSLCHKKLQQKKRRKYY</sequence>
<evidence type="ECO:0000313" key="5">
    <source>
        <dbReference type="Proteomes" id="UP000008672"/>
    </source>
</evidence>
<dbReference type="CDD" id="cd04495">
    <property type="entry name" value="BRCA2DBD_OB3"/>
    <property type="match status" value="1"/>
</dbReference>
<dbReference type="InParanoid" id="H3AGP4"/>
<dbReference type="AlphaFoldDB" id="H3AGP4"/>
<keyword evidence="5" id="KW-1185">Reference proteome</keyword>
<dbReference type="InterPro" id="IPR015187">
    <property type="entry name" value="BRCA2_OB_1"/>
</dbReference>
<dbReference type="EMBL" id="AFYH01160852">
    <property type="status" value="NOT_ANNOTATED_CDS"/>
    <property type="molecule type" value="Genomic_DNA"/>
</dbReference>
<dbReference type="InterPro" id="IPR036315">
    <property type="entry name" value="BRCA2_hlx_sf"/>
</dbReference>
<dbReference type="Pfam" id="PF09121">
    <property type="entry name" value="Tower"/>
    <property type="match status" value="1"/>
</dbReference>
<dbReference type="PIRSF" id="PIRSF002397">
    <property type="entry name" value="BRCA2"/>
    <property type="match status" value="1"/>
</dbReference>
<dbReference type="InterPro" id="IPR055077">
    <property type="entry name" value="BRCA2_TR2"/>
</dbReference>
<dbReference type="InterPro" id="IPR015205">
    <property type="entry name" value="Tower_dom"/>
</dbReference>
<dbReference type="Pfam" id="PF09104">
    <property type="entry name" value="BRCA-2_OB3"/>
    <property type="match status" value="1"/>
</dbReference>
<dbReference type="eggNOG" id="KOG4751">
    <property type="taxonomic scope" value="Eukaryota"/>
</dbReference>
<dbReference type="Ensembl" id="ENSLACT00000008884.1">
    <property type="protein sequence ID" value="ENSLACP00000008815.1"/>
    <property type="gene ID" value="ENSLACG00000007788.1"/>
</dbReference>
<dbReference type="Bgee" id="ENSLACG00000007788">
    <property type="expression patterns" value="Expressed in chordate pharynx and 1 other cell type or tissue"/>
</dbReference>
<proteinExistence type="predicted"/>
<dbReference type="GeneTree" id="ENSGT00390000003602"/>
<feature type="compositionally biased region" description="Basic residues" evidence="2">
    <location>
        <begin position="1232"/>
        <end position="1245"/>
    </location>
</feature>